<dbReference type="AlphaFoldDB" id="A0A7I7PGF3"/>
<evidence type="ECO:0000313" key="5">
    <source>
        <dbReference type="Proteomes" id="UP000466894"/>
    </source>
</evidence>
<reference evidence="2" key="3">
    <citation type="submission" date="2020-02" db="EMBL/GenBank/DDBJ databases">
        <authorList>
            <person name="Matsumoto Y."/>
            <person name="Motooka D."/>
            <person name="Nakamura S."/>
        </authorList>
    </citation>
    <scope>NUCLEOTIDE SEQUENCE</scope>
    <source>
        <strain evidence="2">JCM 16367</strain>
    </source>
</reference>
<dbReference type="OrthoDB" id="10000747at2"/>
<protein>
    <submittedName>
        <fullName evidence="2">Uncharacterized protein</fullName>
    </submittedName>
</protein>
<name>A0A7I7PGF3_9MYCO</name>
<keyword evidence="1" id="KW-0812">Transmembrane</keyword>
<reference evidence="2 5" key="2">
    <citation type="journal article" date="2019" name="Emerg. Microbes Infect.">
        <title>Comprehensive subspecies identification of 175 nontuberculous mycobacteria species based on 7547 genomic profiles.</title>
        <authorList>
            <person name="Matsumoto Y."/>
            <person name="Kinjo T."/>
            <person name="Motooka D."/>
            <person name="Nabeya D."/>
            <person name="Jung N."/>
            <person name="Uechi K."/>
            <person name="Horii T."/>
            <person name="Iida T."/>
            <person name="Fujita J."/>
            <person name="Nakamura S."/>
        </authorList>
    </citation>
    <scope>NUCLEOTIDE SEQUENCE [LARGE SCALE GENOMIC DNA]</scope>
    <source>
        <strain evidence="2 5">JCM 16367</strain>
    </source>
</reference>
<accession>A0A7I7PGF3</accession>
<evidence type="ECO:0000313" key="2">
    <source>
        <dbReference type="EMBL" id="BBY07697.1"/>
    </source>
</evidence>
<keyword evidence="4" id="KW-1185">Reference proteome</keyword>
<gene>
    <name evidence="3" type="ORF">BST37_14095</name>
    <name evidence="2" type="ORF">MNVI_30150</name>
</gene>
<feature type="transmembrane region" description="Helical" evidence="1">
    <location>
        <begin position="23"/>
        <end position="41"/>
    </location>
</feature>
<feature type="transmembrane region" description="Helical" evidence="1">
    <location>
        <begin position="159"/>
        <end position="182"/>
    </location>
</feature>
<feature type="transmembrane region" description="Helical" evidence="1">
    <location>
        <begin position="120"/>
        <end position="139"/>
    </location>
</feature>
<evidence type="ECO:0000256" key="1">
    <source>
        <dbReference type="SAM" id="Phobius"/>
    </source>
</evidence>
<feature type="transmembrane region" description="Helical" evidence="1">
    <location>
        <begin position="93"/>
        <end position="113"/>
    </location>
</feature>
<reference evidence="3 4" key="1">
    <citation type="submission" date="2017-02" db="EMBL/GenBank/DDBJ databases">
        <title>The new phylogeny of genus Mycobacterium.</title>
        <authorList>
            <person name="Tortoli E."/>
            <person name="Trovato A."/>
            <person name="Cirillo D.M."/>
        </authorList>
    </citation>
    <scope>NUCLEOTIDE SEQUENCE [LARGE SCALE GENOMIC DNA]</scope>
    <source>
        <strain evidence="3 4">DSM 45145</strain>
    </source>
</reference>
<dbReference type="EMBL" id="MVIC01000025">
    <property type="protein sequence ID" value="ORB13335.1"/>
    <property type="molecule type" value="Genomic_DNA"/>
</dbReference>
<keyword evidence="1" id="KW-1133">Transmembrane helix</keyword>
<sequence>MTSRWRRPDTVVTGVKGKSPQRAVGLAILIAGLLLILSVFLEWGRIAIGAESHSLAQASVSGAGTVSITMPQDDPEFERYAAKSLEHVVGHGGLWVAIIAVLIIAAGAAYLWLPPREEAAIAVALLASIGSVLCLASALNVRRIFGDAFDVAAAHYSLGYGLALACITTIVLIALGVAGLVLERPVAR</sequence>
<dbReference type="Proteomes" id="UP000466894">
    <property type="component" value="Chromosome"/>
</dbReference>
<proteinExistence type="predicted"/>
<keyword evidence="1" id="KW-0472">Membrane</keyword>
<dbReference type="RefSeq" id="WP_083088392.1">
    <property type="nucleotide sequence ID" value="NZ_AP022583.1"/>
</dbReference>
<evidence type="ECO:0000313" key="3">
    <source>
        <dbReference type="EMBL" id="ORB13335.1"/>
    </source>
</evidence>
<dbReference type="Proteomes" id="UP000192374">
    <property type="component" value="Unassembled WGS sequence"/>
</dbReference>
<organism evidence="2 5">
    <name type="scientific">Mycobacterium noviomagense</name>
    <dbReference type="NCBI Taxonomy" id="459858"/>
    <lineage>
        <taxon>Bacteria</taxon>
        <taxon>Bacillati</taxon>
        <taxon>Actinomycetota</taxon>
        <taxon>Actinomycetes</taxon>
        <taxon>Mycobacteriales</taxon>
        <taxon>Mycobacteriaceae</taxon>
        <taxon>Mycobacterium</taxon>
    </lineage>
</organism>
<dbReference type="KEGG" id="mnv:MNVI_30150"/>
<evidence type="ECO:0000313" key="4">
    <source>
        <dbReference type="Proteomes" id="UP000192374"/>
    </source>
</evidence>
<dbReference type="EMBL" id="AP022583">
    <property type="protein sequence ID" value="BBY07697.1"/>
    <property type="molecule type" value="Genomic_DNA"/>
</dbReference>